<accession>A0A4R8DIK4</accession>
<evidence type="ECO:0000256" key="3">
    <source>
        <dbReference type="SAM" id="MobiDB-lite"/>
    </source>
</evidence>
<proteinExistence type="predicted"/>
<dbReference type="PIRSF" id="PIRSF004553">
    <property type="entry name" value="CHP00095"/>
    <property type="match status" value="1"/>
</dbReference>
<dbReference type="GO" id="GO:0031167">
    <property type="term" value="P:rRNA methylation"/>
    <property type="evidence" value="ECO:0007669"/>
    <property type="project" value="InterPro"/>
</dbReference>
<evidence type="ECO:0000313" key="4">
    <source>
        <dbReference type="EMBL" id="TDW97573.1"/>
    </source>
</evidence>
<dbReference type="RefSeq" id="WP_134000044.1">
    <property type="nucleotide sequence ID" value="NZ_SODV01000002.1"/>
</dbReference>
<evidence type="ECO:0000256" key="2">
    <source>
        <dbReference type="ARBA" id="ARBA00022679"/>
    </source>
</evidence>
<dbReference type="InterPro" id="IPR029063">
    <property type="entry name" value="SAM-dependent_MTases_sf"/>
</dbReference>
<comment type="caution">
    <text evidence="4">The sequence shown here is derived from an EMBL/GenBank/DDBJ whole genome shotgun (WGS) entry which is preliminary data.</text>
</comment>
<dbReference type="InterPro" id="IPR004398">
    <property type="entry name" value="RNA_MeTrfase_RsmD"/>
</dbReference>
<dbReference type="SUPFAM" id="SSF53335">
    <property type="entry name" value="S-adenosyl-L-methionine-dependent methyltransferases"/>
    <property type="match status" value="1"/>
</dbReference>
<dbReference type="OrthoDB" id="9803017at2"/>
<dbReference type="EMBL" id="SODV01000002">
    <property type="protein sequence ID" value="TDW97573.1"/>
    <property type="molecule type" value="Genomic_DNA"/>
</dbReference>
<keyword evidence="1 4" id="KW-0489">Methyltransferase</keyword>
<dbReference type="GO" id="GO:0008168">
    <property type="term" value="F:methyltransferase activity"/>
    <property type="evidence" value="ECO:0007669"/>
    <property type="project" value="UniProtKB-KW"/>
</dbReference>
<gene>
    <name evidence="4" type="ORF">EDB95_5423</name>
</gene>
<organism evidence="4 5">
    <name type="scientific">Dinghuibacter silviterrae</name>
    <dbReference type="NCBI Taxonomy" id="1539049"/>
    <lineage>
        <taxon>Bacteria</taxon>
        <taxon>Pseudomonadati</taxon>
        <taxon>Bacteroidota</taxon>
        <taxon>Chitinophagia</taxon>
        <taxon>Chitinophagales</taxon>
        <taxon>Chitinophagaceae</taxon>
        <taxon>Dinghuibacter</taxon>
    </lineage>
</organism>
<keyword evidence="2" id="KW-0808">Transferase</keyword>
<keyword evidence="5" id="KW-1185">Reference proteome</keyword>
<dbReference type="Gene3D" id="3.40.50.150">
    <property type="entry name" value="Vaccinia Virus protein VP39"/>
    <property type="match status" value="1"/>
</dbReference>
<sequence length="202" mass="21263">MRIISGDFGGRKIEPPGHMPHTRPTTDIAKSGLFNILQHNVELSGAVTLDLFGGTGAISYELASRGAASLTVVEKDPTMADFIRSTAEALGISGLTVLRVDVFQFLAGARNGALGAASGDAAARGGAADVATGGGGYDFIFAGPPYALGNIDDLPGLVTPLLKPEGMFVLEHTPRNSYKNEPLFRQERSYGTTVFSFFINRT</sequence>
<dbReference type="PANTHER" id="PTHR43542:SF1">
    <property type="entry name" value="METHYLTRANSFERASE"/>
    <property type="match status" value="1"/>
</dbReference>
<feature type="region of interest" description="Disordered" evidence="3">
    <location>
        <begin position="1"/>
        <end position="25"/>
    </location>
</feature>
<evidence type="ECO:0000256" key="1">
    <source>
        <dbReference type="ARBA" id="ARBA00022603"/>
    </source>
</evidence>
<evidence type="ECO:0000313" key="5">
    <source>
        <dbReference type="Proteomes" id="UP000294498"/>
    </source>
</evidence>
<dbReference type="AlphaFoldDB" id="A0A4R8DIK4"/>
<name>A0A4R8DIK4_9BACT</name>
<dbReference type="Proteomes" id="UP000294498">
    <property type="component" value="Unassembled WGS sequence"/>
</dbReference>
<dbReference type="PANTHER" id="PTHR43542">
    <property type="entry name" value="METHYLTRANSFERASE"/>
    <property type="match status" value="1"/>
</dbReference>
<reference evidence="4 5" key="1">
    <citation type="submission" date="2019-03" db="EMBL/GenBank/DDBJ databases">
        <title>Genomic Encyclopedia of Type Strains, Phase IV (KMG-IV): sequencing the most valuable type-strain genomes for metagenomic binning, comparative biology and taxonomic classification.</title>
        <authorList>
            <person name="Goeker M."/>
        </authorList>
    </citation>
    <scope>NUCLEOTIDE SEQUENCE [LARGE SCALE GENOMIC DNA]</scope>
    <source>
        <strain evidence="4 5">DSM 100059</strain>
    </source>
</reference>
<dbReference type="CDD" id="cd02440">
    <property type="entry name" value="AdoMet_MTases"/>
    <property type="match status" value="1"/>
</dbReference>
<protein>
    <submittedName>
        <fullName evidence="4">16S rRNA G966 N2-methylase RsmD</fullName>
    </submittedName>
</protein>
<dbReference type="Pfam" id="PF03602">
    <property type="entry name" value="Cons_hypoth95"/>
    <property type="match status" value="1"/>
</dbReference>